<accession>A0A2V4DYH1</accession>
<dbReference type="Pfam" id="PF21813">
    <property type="entry name" value="DUF6882"/>
    <property type="match status" value="1"/>
</dbReference>
<evidence type="ECO:0000313" key="2">
    <source>
        <dbReference type="Proteomes" id="UP000247483"/>
    </source>
</evidence>
<gene>
    <name evidence="1" type="ORF">DKK79_09425</name>
</gene>
<dbReference type="RefSeq" id="WP_110423846.1">
    <property type="nucleotide sequence ID" value="NZ_QGLP01000005.1"/>
</dbReference>
<dbReference type="AlphaFoldDB" id="A0A2V4DYH1"/>
<dbReference type="Proteomes" id="UP000247483">
    <property type="component" value="Unassembled WGS sequence"/>
</dbReference>
<dbReference type="EMBL" id="QGLP01000005">
    <property type="protein sequence ID" value="PXZ04559.1"/>
    <property type="molecule type" value="Genomic_DNA"/>
</dbReference>
<organism evidence="1 2">
    <name type="scientific">Gilliamella apicola</name>
    <dbReference type="NCBI Taxonomy" id="1196095"/>
    <lineage>
        <taxon>Bacteria</taxon>
        <taxon>Pseudomonadati</taxon>
        <taxon>Pseudomonadota</taxon>
        <taxon>Gammaproteobacteria</taxon>
        <taxon>Orbales</taxon>
        <taxon>Orbaceae</taxon>
        <taxon>Gilliamella</taxon>
    </lineage>
</organism>
<protein>
    <submittedName>
        <fullName evidence="1">Uncharacterized protein</fullName>
    </submittedName>
</protein>
<name>A0A2V4DYH1_9GAMM</name>
<sequence>MKFLKKLFSKSKKLDQAEQHQGKHLFQALIEQYGGLGFEKQMDLEGVIDDKPWEIDMDAQQIVFGGNLYCSFQLLGTFSHSSQTWLWAWANEQSDLPKALLEQSLELKKIGEKNNIDLLKFPKFDATEDNLHLFGIIASGMFNSSGYYVADYGQGALVLTFINEDIDQIHQENDTHNRVANVIPQLIANYEVNHYAAIKHYLLAKDYQITFDDGLKLVAIKGEMQISAEFDDLSRLIALNG</sequence>
<comment type="caution">
    <text evidence="1">The sequence shown here is derived from an EMBL/GenBank/DDBJ whole genome shotgun (WGS) entry which is preliminary data.</text>
</comment>
<proteinExistence type="predicted"/>
<dbReference type="InterPro" id="IPR049249">
    <property type="entry name" value="DUF6882"/>
</dbReference>
<reference evidence="1 2" key="1">
    <citation type="submission" date="2018-05" db="EMBL/GenBank/DDBJ databases">
        <title>Reference genomes for bee gut microbiota database.</title>
        <authorList>
            <person name="Ellegaard K.M."/>
        </authorList>
    </citation>
    <scope>NUCLEOTIDE SEQUENCE [LARGE SCALE GENOMIC DNA]</scope>
    <source>
        <strain evidence="1 2">ESL0177</strain>
    </source>
</reference>
<evidence type="ECO:0000313" key="1">
    <source>
        <dbReference type="EMBL" id="PXZ04559.1"/>
    </source>
</evidence>